<name>A0AAW2C870_9ROSI</name>
<protein>
    <recommendedName>
        <fullName evidence="1">Reverse transcriptase zinc-binding domain-containing protein</fullName>
    </recommendedName>
</protein>
<proteinExistence type="predicted"/>
<dbReference type="InterPro" id="IPR026960">
    <property type="entry name" value="RVT-Znf"/>
</dbReference>
<accession>A0AAW2C870</accession>
<evidence type="ECO:0000259" key="1">
    <source>
        <dbReference type="Pfam" id="PF13966"/>
    </source>
</evidence>
<feature type="domain" description="Reverse transcriptase zinc-binding" evidence="1">
    <location>
        <begin position="26"/>
        <end position="120"/>
    </location>
</feature>
<dbReference type="AlphaFoldDB" id="A0AAW2C870"/>
<organism evidence="2 3">
    <name type="scientific">Lithocarpus litseifolius</name>
    <dbReference type="NCBI Taxonomy" id="425828"/>
    <lineage>
        <taxon>Eukaryota</taxon>
        <taxon>Viridiplantae</taxon>
        <taxon>Streptophyta</taxon>
        <taxon>Embryophyta</taxon>
        <taxon>Tracheophyta</taxon>
        <taxon>Spermatophyta</taxon>
        <taxon>Magnoliopsida</taxon>
        <taxon>eudicotyledons</taxon>
        <taxon>Gunneridae</taxon>
        <taxon>Pentapetalae</taxon>
        <taxon>rosids</taxon>
        <taxon>fabids</taxon>
        <taxon>Fagales</taxon>
        <taxon>Fagaceae</taxon>
        <taxon>Lithocarpus</taxon>
    </lineage>
</organism>
<dbReference type="EMBL" id="JAZDWU010000008">
    <property type="protein sequence ID" value="KAK9993512.1"/>
    <property type="molecule type" value="Genomic_DNA"/>
</dbReference>
<reference evidence="2 3" key="1">
    <citation type="submission" date="2024-01" db="EMBL/GenBank/DDBJ databases">
        <title>A telomere-to-telomere, gap-free genome of sweet tea (Lithocarpus litseifolius).</title>
        <authorList>
            <person name="Zhou J."/>
        </authorList>
    </citation>
    <scope>NUCLEOTIDE SEQUENCE [LARGE SCALE GENOMIC DNA]</scope>
    <source>
        <strain evidence="2">Zhou-2022a</strain>
        <tissue evidence="2">Leaf</tissue>
    </source>
</reference>
<dbReference type="Pfam" id="PF13966">
    <property type="entry name" value="zf-RVT"/>
    <property type="match status" value="1"/>
</dbReference>
<sequence>MIQSIPLCHPSAEDKLIWPYTPSGQYAVQSGYRFLAKENPNNPRSEDPNQDTGIWKLVWGLSVPNKVKNFLWRASRDVLPTKTNLRKRMILTSEVCDHCKRDPENTIHALWTCSGLNQIWEALPKLNFHQTNSFSNISDLLLFAQREGKNMEELTILLWTIWYRRNQIRVKNTDYLISHIASIAKQTLQDFRRANLMNSLQSQAHSTTQSAGS</sequence>
<comment type="caution">
    <text evidence="2">The sequence shown here is derived from an EMBL/GenBank/DDBJ whole genome shotgun (WGS) entry which is preliminary data.</text>
</comment>
<keyword evidence="3" id="KW-1185">Reference proteome</keyword>
<evidence type="ECO:0000313" key="3">
    <source>
        <dbReference type="Proteomes" id="UP001459277"/>
    </source>
</evidence>
<gene>
    <name evidence="2" type="ORF">SO802_023215</name>
</gene>
<dbReference type="Proteomes" id="UP001459277">
    <property type="component" value="Unassembled WGS sequence"/>
</dbReference>
<evidence type="ECO:0000313" key="2">
    <source>
        <dbReference type="EMBL" id="KAK9993512.1"/>
    </source>
</evidence>